<reference evidence="1 2" key="1">
    <citation type="submission" date="2017-07" db="EMBL/GenBank/DDBJ databases">
        <title>Phylogenetic study on the rhizospheric bacterium Ochrobactrum sp. A44.</title>
        <authorList>
            <person name="Krzyzanowska D.M."/>
            <person name="Ossowicki A."/>
            <person name="Rajewska M."/>
            <person name="Maciag T."/>
            <person name="Kaczynski Z."/>
            <person name="Czerwicka M."/>
            <person name="Jafra S."/>
        </authorList>
    </citation>
    <scope>NUCLEOTIDE SEQUENCE [LARGE SCALE GENOMIC DNA]</scope>
    <source>
        <strain evidence="1 2">PR17</strain>
    </source>
</reference>
<gene>
    <name evidence="1" type="ORF">CEV32_2802</name>
</gene>
<dbReference type="OrthoDB" id="8072711at2"/>
<protein>
    <submittedName>
        <fullName evidence="1">Uncharacterized protein</fullName>
    </submittedName>
</protein>
<name>A0A256F039_9HYPH</name>
<organism evidence="1 2">
    <name type="scientific">Brucella rhizosphaerae</name>
    <dbReference type="NCBI Taxonomy" id="571254"/>
    <lineage>
        <taxon>Bacteria</taxon>
        <taxon>Pseudomonadati</taxon>
        <taxon>Pseudomonadota</taxon>
        <taxon>Alphaproteobacteria</taxon>
        <taxon>Hyphomicrobiales</taxon>
        <taxon>Brucellaceae</taxon>
        <taxon>Brucella/Ochrobactrum group</taxon>
        <taxon>Brucella</taxon>
    </lineage>
</organism>
<comment type="caution">
    <text evidence="1">The sequence shown here is derived from an EMBL/GenBank/DDBJ whole genome shotgun (WGS) entry which is preliminary data.</text>
</comment>
<evidence type="ECO:0000313" key="2">
    <source>
        <dbReference type="Proteomes" id="UP000216345"/>
    </source>
</evidence>
<dbReference type="Proteomes" id="UP000216345">
    <property type="component" value="Unassembled WGS sequence"/>
</dbReference>
<accession>A0A256F039</accession>
<keyword evidence="2" id="KW-1185">Reference proteome</keyword>
<sequence length="268" mass="30584">MQNRIPRRHFGRELDATSELSRFSFDLGKLDDIELQKPELLDRIARQLIWSEGEKLISLIEETLSPSAAYPQKAFFSSAPGIPISRAIADQLAAALLSDQRPDDGRRHSLTPNYLGGGFAFDLLLYDHQLKRLRYIYLAYGLGLNRRAMNEWRIERGVLAGTLPPLAGQYFGVEVENIEFVMIDPMLGETKVPERIWSLNDLDQLTEIPGSAKQALEIQLRQRQMLGLWFGKSLAIDEQEQCRQIMSIITRLALDEMDRGKPPRFDTL</sequence>
<evidence type="ECO:0000313" key="1">
    <source>
        <dbReference type="EMBL" id="OYR08090.1"/>
    </source>
</evidence>
<dbReference type="EMBL" id="NNRK01000035">
    <property type="protein sequence ID" value="OYR08090.1"/>
    <property type="molecule type" value="Genomic_DNA"/>
</dbReference>
<dbReference type="AlphaFoldDB" id="A0A256F039"/>
<proteinExistence type="predicted"/>
<dbReference type="RefSeq" id="WP_094579303.1">
    <property type="nucleotide sequence ID" value="NZ_JBHEEL010000005.1"/>
</dbReference>